<comment type="caution">
    <text evidence="3">The sequence shown here is derived from an EMBL/GenBank/DDBJ whole genome shotgun (WGS) entry which is preliminary data.</text>
</comment>
<dbReference type="SUPFAM" id="SSF54197">
    <property type="entry name" value="HIT-like"/>
    <property type="match status" value="1"/>
</dbReference>
<accession>A0A8J3F6W7</accession>
<evidence type="ECO:0000313" key="3">
    <source>
        <dbReference type="EMBL" id="GGI20054.1"/>
    </source>
</evidence>
<dbReference type="PIRSF" id="PIRSF000714">
    <property type="entry name" value="HIT"/>
    <property type="match status" value="1"/>
</dbReference>
<dbReference type="InterPro" id="IPR011146">
    <property type="entry name" value="HIT-like"/>
</dbReference>
<dbReference type="InterPro" id="IPR036265">
    <property type="entry name" value="HIT-like_sf"/>
</dbReference>
<dbReference type="GO" id="GO:0003824">
    <property type="term" value="F:catalytic activity"/>
    <property type="evidence" value="ECO:0007669"/>
    <property type="project" value="InterPro"/>
</dbReference>
<dbReference type="InterPro" id="IPR026026">
    <property type="entry name" value="HIT_Hint"/>
</dbReference>
<dbReference type="Proteomes" id="UP000642180">
    <property type="component" value="Unassembled WGS sequence"/>
</dbReference>
<organism evidence="3 4">
    <name type="scientific">Oxalicibacterium faecigallinarum</name>
    <dbReference type="NCBI Taxonomy" id="573741"/>
    <lineage>
        <taxon>Bacteria</taxon>
        <taxon>Pseudomonadati</taxon>
        <taxon>Pseudomonadota</taxon>
        <taxon>Betaproteobacteria</taxon>
        <taxon>Burkholderiales</taxon>
        <taxon>Oxalobacteraceae</taxon>
        <taxon>Oxalicibacterium</taxon>
    </lineage>
</organism>
<evidence type="ECO:0000256" key="1">
    <source>
        <dbReference type="PROSITE-ProRule" id="PRU00464"/>
    </source>
</evidence>
<evidence type="ECO:0000313" key="4">
    <source>
        <dbReference type="Proteomes" id="UP000642180"/>
    </source>
</evidence>
<proteinExistence type="predicted"/>
<dbReference type="EMBL" id="BMDI01000002">
    <property type="protein sequence ID" value="GGI20054.1"/>
    <property type="molecule type" value="Genomic_DNA"/>
</dbReference>
<evidence type="ECO:0000259" key="2">
    <source>
        <dbReference type="PROSITE" id="PS51084"/>
    </source>
</evidence>
<sequence>MTRIGSGCELCEQHGGEVLFRNDQLRVVLVDDAHYPGFCRVIWHDHVAEMTDLSPVDRSLLMRTVCQVEAALREVMQPHKINLASLGNMVPHLHWHLIPRYTDDVHFPHPIWAPLQRPPDPDTLAQRRARLQDLRAAVTRHVTCVA</sequence>
<name>A0A8J3F6W7_9BURK</name>
<feature type="domain" description="HIT" evidence="2">
    <location>
        <begin position="6"/>
        <end position="107"/>
    </location>
</feature>
<keyword evidence="4" id="KW-1185">Reference proteome</keyword>
<dbReference type="PROSITE" id="PS51084">
    <property type="entry name" value="HIT_2"/>
    <property type="match status" value="1"/>
</dbReference>
<dbReference type="RefSeq" id="WP_188381410.1">
    <property type="nucleotide sequence ID" value="NZ_BMDI01000002.1"/>
</dbReference>
<gene>
    <name evidence="3" type="ORF">GCM10008066_22110</name>
</gene>
<dbReference type="Pfam" id="PF01230">
    <property type="entry name" value="HIT"/>
    <property type="match status" value="1"/>
</dbReference>
<reference evidence="4" key="1">
    <citation type="journal article" date="2019" name="Int. J. Syst. Evol. Microbiol.">
        <title>The Global Catalogue of Microorganisms (GCM) 10K type strain sequencing project: providing services to taxonomists for standard genome sequencing and annotation.</title>
        <authorList>
            <consortium name="The Broad Institute Genomics Platform"/>
            <consortium name="The Broad Institute Genome Sequencing Center for Infectious Disease"/>
            <person name="Wu L."/>
            <person name="Ma J."/>
        </authorList>
    </citation>
    <scope>NUCLEOTIDE SEQUENCE [LARGE SCALE GENOMIC DNA]</scope>
    <source>
        <strain evidence="4">CCM 2767</strain>
    </source>
</reference>
<dbReference type="AlphaFoldDB" id="A0A8J3F6W7"/>
<protein>
    <submittedName>
        <fullName evidence="3">HIT family protein</fullName>
    </submittedName>
</protein>
<feature type="short sequence motif" description="Histidine triad motif" evidence="1">
    <location>
        <begin position="92"/>
        <end position="96"/>
    </location>
</feature>
<dbReference type="Gene3D" id="3.30.428.10">
    <property type="entry name" value="HIT-like"/>
    <property type="match status" value="1"/>
</dbReference>